<dbReference type="HOGENOM" id="CLU_3109585_0_0_1"/>
<keyword evidence="2" id="KW-1185">Reference proteome</keyword>
<proteinExistence type="predicted"/>
<dbReference type="EnsemblPlants" id="OB10G21250.1">
    <property type="protein sequence ID" value="OB10G21250.1"/>
    <property type="gene ID" value="OB10G21250"/>
</dbReference>
<organism evidence="1">
    <name type="scientific">Oryza brachyantha</name>
    <name type="common">malo sina</name>
    <dbReference type="NCBI Taxonomy" id="4533"/>
    <lineage>
        <taxon>Eukaryota</taxon>
        <taxon>Viridiplantae</taxon>
        <taxon>Streptophyta</taxon>
        <taxon>Embryophyta</taxon>
        <taxon>Tracheophyta</taxon>
        <taxon>Spermatophyta</taxon>
        <taxon>Magnoliopsida</taxon>
        <taxon>Liliopsida</taxon>
        <taxon>Poales</taxon>
        <taxon>Poaceae</taxon>
        <taxon>BOP clade</taxon>
        <taxon>Oryzoideae</taxon>
        <taxon>Oryzeae</taxon>
        <taxon>Oryzinae</taxon>
        <taxon>Oryza</taxon>
    </lineage>
</organism>
<dbReference type="Proteomes" id="UP000006038">
    <property type="component" value="Chromosome 10"/>
</dbReference>
<accession>J3N3M7</accession>
<name>J3N3M7_ORYBR</name>
<reference evidence="1" key="1">
    <citation type="journal article" date="2013" name="Nat. Commun.">
        <title>Whole-genome sequencing of Oryza brachyantha reveals mechanisms underlying Oryza genome evolution.</title>
        <authorList>
            <person name="Chen J."/>
            <person name="Huang Q."/>
            <person name="Gao D."/>
            <person name="Wang J."/>
            <person name="Lang Y."/>
            <person name="Liu T."/>
            <person name="Li B."/>
            <person name="Bai Z."/>
            <person name="Luis Goicoechea J."/>
            <person name="Liang C."/>
            <person name="Chen C."/>
            <person name="Zhang W."/>
            <person name="Sun S."/>
            <person name="Liao Y."/>
            <person name="Zhang X."/>
            <person name="Yang L."/>
            <person name="Song C."/>
            <person name="Wang M."/>
            <person name="Shi J."/>
            <person name="Liu G."/>
            <person name="Liu J."/>
            <person name="Zhou H."/>
            <person name="Zhou W."/>
            <person name="Yu Q."/>
            <person name="An N."/>
            <person name="Chen Y."/>
            <person name="Cai Q."/>
            <person name="Wang B."/>
            <person name="Liu B."/>
            <person name="Min J."/>
            <person name="Huang Y."/>
            <person name="Wu H."/>
            <person name="Li Z."/>
            <person name="Zhang Y."/>
            <person name="Yin Y."/>
            <person name="Song W."/>
            <person name="Jiang J."/>
            <person name="Jackson S.A."/>
            <person name="Wing R.A."/>
            <person name="Wang J."/>
            <person name="Chen M."/>
        </authorList>
    </citation>
    <scope>NUCLEOTIDE SEQUENCE [LARGE SCALE GENOMIC DNA]</scope>
    <source>
        <strain evidence="1">cv. IRGC 101232</strain>
    </source>
</reference>
<reference evidence="1" key="2">
    <citation type="submission" date="2013-04" db="UniProtKB">
        <authorList>
            <consortium name="EnsemblPlants"/>
        </authorList>
    </citation>
    <scope>IDENTIFICATION</scope>
</reference>
<dbReference type="AlphaFoldDB" id="J3N3M7"/>
<sequence>MLTSKWRAPDLLESIVKTTRCRLPGAFIKCIYPFRFIARKKLIQAYNYLME</sequence>
<evidence type="ECO:0000313" key="1">
    <source>
        <dbReference type="EnsemblPlants" id="OB10G21250.1"/>
    </source>
</evidence>
<evidence type="ECO:0000313" key="2">
    <source>
        <dbReference type="Proteomes" id="UP000006038"/>
    </source>
</evidence>
<dbReference type="Gramene" id="OB10G21250.1">
    <property type="protein sequence ID" value="OB10G21250.1"/>
    <property type="gene ID" value="OB10G21250"/>
</dbReference>
<protein>
    <submittedName>
        <fullName evidence="1">Uncharacterized protein</fullName>
    </submittedName>
</protein>